<dbReference type="Proteomes" id="UP000887222">
    <property type="component" value="Unassembled WGS sequence"/>
</dbReference>
<dbReference type="InterPro" id="IPR029044">
    <property type="entry name" value="Nucleotide-diphossugar_trans"/>
</dbReference>
<comment type="catalytic activity">
    <reaction evidence="8 9">
        <text>dTTP + alpha-D-glucose 1-phosphate + H(+) = dTDP-alpha-D-glucose + diphosphate</text>
        <dbReference type="Rhea" id="RHEA:15225"/>
        <dbReference type="ChEBI" id="CHEBI:15378"/>
        <dbReference type="ChEBI" id="CHEBI:33019"/>
        <dbReference type="ChEBI" id="CHEBI:37568"/>
        <dbReference type="ChEBI" id="CHEBI:57477"/>
        <dbReference type="ChEBI" id="CHEBI:58601"/>
        <dbReference type="EC" id="2.7.7.24"/>
    </reaction>
</comment>
<keyword evidence="7 9" id="KW-0460">Magnesium</keyword>
<dbReference type="EC" id="2.7.7.24" evidence="3 9"/>
<reference evidence="11 12" key="1">
    <citation type="journal article" date="2022" name="Int. J. Syst. Evol. Microbiol.">
        <title>Noviherbaspirillum aridicola sp. nov., isolated from an arid soil in Pakistan.</title>
        <authorList>
            <person name="Khan I.U."/>
            <person name="Saqib M."/>
            <person name="Amin A."/>
            <person name="Hussain F."/>
            <person name="Li L."/>
            <person name="Liu Y.H."/>
            <person name="Fang B.Z."/>
            <person name="Ahmed I."/>
            <person name="Li W.J."/>
        </authorList>
    </citation>
    <scope>NUCLEOTIDE SEQUENCE [LARGE SCALE GENOMIC DNA]</scope>
    <source>
        <strain evidence="11 12">NCCP-691</strain>
    </source>
</reference>
<evidence type="ECO:0000313" key="12">
    <source>
        <dbReference type="Proteomes" id="UP000887222"/>
    </source>
</evidence>
<dbReference type="Gene3D" id="3.90.550.10">
    <property type="entry name" value="Spore Coat Polysaccharide Biosynthesis Protein SpsA, Chain A"/>
    <property type="match status" value="1"/>
</dbReference>
<keyword evidence="12" id="KW-1185">Reference proteome</keyword>
<evidence type="ECO:0000313" key="11">
    <source>
        <dbReference type="EMBL" id="GIZ52516.1"/>
    </source>
</evidence>
<evidence type="ECO:0000256" key="9">
    <source>
        <dbReference type="RuleBase" id="RU003706"/>
    </source>
</evidence>
<evidence type="ECO:0000259" key="10">
    <source>
        <dbReference type="Pfam" id="PF00483"/>
    </source>
</evidence>
<dbReference type="PANTHER" id="PTHR43532:SF1">
    <property type="entry name" value="GLUCOSE-1-PHOSPHATE THYMIDYLYLTRANSFERASE 1"/>
    <property type="match status" value="1"/>
</dbReference>
<evidence type="ECO:0000256" key="5">
    <source>
        <dbReference type="ARBA" id="ARBA00022695"/>
    </source>
</evidence>
<dbReference type="EMBL" id="BPMK01000010">
    <property type="protein sequence ID" value="GIZ52516.1"/>
    <property type="molecule type" value="Genomic_DNA"/>
</dbReference>
<comment type="similarity">
    <text evidence="2 9">Belongs to the glucose-1-phosphate thymidylyltransferase family.</text>
</comment>
<evidence type="ECO:0000256" key="6">
    <source>
        <dbReference type="ARBA" id="ARBA00022723"/>
    </source>
</evidence>
<dbReference type="SUPFAM" id="SSF53448">
    <property type="entry name" value="Nucleotide-diphospho-sugar transferases"/>
    <property type="match status" value="1"/>
</dbReference>
<comment type="caution">
    <text evidence="11">The sequence shown here is derived from an EMBL/GenBank/DDBJ whole genome shotgun (WGS) entry which is preliminary data.</text>
</comment>
<comment type="function">
    <text evidence="9">Catalyzes the formation of dTDP-glucose, from dTTP and glucose 1-phosphate, as well as its pyrophosphorolysis.</text>
</comment>
<keyword evidence="5 9" id="KW-0548">Nucleotidyltransferase</keyword>
<feature type="domain" description="Nucleotidyl transferase" evidence="10">
    <location>
        <begin position="4"/>
        <end position="240"/>
    </location>
</feature>
<evidence type="ECO:0000256" key="1">
    <source>
        <dbReference type="ARBA" id="ARBA00001946"/>
    </source>
</evidence>
<keyword evidence="6 9" id="KW-0479">Metal-binding</keyword>
<dbReference type="Pfam" id="PF00483">
    <property type="entry name" value="NTP_transferase"/>
    <property type="match status" value="1"/>
</dbReference>
<evidence type="ECO:0000256" key="2">
    <source>
        <dbReference type="ARBA" id="ARBA00010480"/>
    </source>
</evidence>
<evidence type="ECO:0000256" key="4">
    <source>
        <dbReference type="ARBA" id="ARBA00022679"/>
    </source>
</evidence>
<evidence type="ECO:0000256" key="8">
    <source>
        <dbReference type="ARBA" id="ARBA00049336"/>
    </source>
</evidence>
<dbReference type="InterPro" id="IPR005907">
    <property type="entry name" value="G1P_thy_trans_s"/>
</dbReference>
<comment type="cofactor">
    <cofactor evidence="1">
        <name>Mg(2+)</name>
        <dbReference type="ChEBI" id="CHEBI:18420"/>
    </cofactor>
</comment>
<organism evidence="11 12">
    <name type="scientific">Noviherbaspirillum aridicola</name>
    <dbReference type="NCBI Taxonomy" id="2849687"/>
    <lineage>
        <taxon>Bacteria</taxon>
        <taxon>Pseudomonadati</taxon>
        <taxon>Pseudomonadota</taxon>
        <taxon>Betaproteobacteria</taxon>
        <taxon>Burkholderiales</taxon>
        <taxon>Oxalobacteraceae</taxon>
        <taxon>Noviherbaspirillum</taxon>
    </lineage>
</organism>
<proteinExistence type="inferred from homology"/>
<dbReference type="CDD" id="cd02538">
    <property type="entry name" value="G1P_TT_short"/>
    <property type="match status" value="1"/>
</dbReference>
<dbReference type="PANTHER" id="PTHR43532">
    <property type="entry name" value="GLUCOSE-1-PHOSPHATE THYMIDYLYLTRANSFERASE"/>
    <property type="match status" value="1"/>
</dbReference>
<name>A0ABQ4Q5N1_9BURK</name>
<accession>A0ABQ4Q5N1</accession>
<evidence type="ECO:0000256" key="7">
    <source>
        <dbReference type="ARBA" id="ARBA00022842"/>
    </source>
</evidence>
<gene>
    <name evidence="11" type="primary">rmlA_3</name>
    <name evidence="11" type="ORF">NCCP691_25300</name>
</gene>
<dbReference type="InterPro" id="IPR005835">
    <property type="entry name" value="NTP_transferase_dom"/>
</dbReference>
<dbReference type="RefSeq" id="WP_220808873.1">
    <property type="nucleotide sequence ID" value="NZ_BPMK01000010.1"/>
</dbReference>
<evidence type="ECO:0000256" key="3">
    <source>
        <dbReference type="ARBA" id="ARBA00012461"/>
    </source>
</evidence>
<keyword evidence="4 9" id="KW-0808">Transferase</keyword>
<protein>
    <recommendedName>
        <fullName evidence="3 9">Glucose-1-phosphate thymidylyltransferase</fullName>
        <ecNumber evidence="3 9">2.7.7.24</ecNumber>
    </recommendedName>
</protein>
<sequence length="293" mass="32024">MKRKGIILAGGSGTRLYPATMAVSKQLLPVFDKPMIYYPLSVFMLAGIRDILVISTPQDTPRFAQLLGDGSQWGISLSYAVQPSPDGLAQAFLIGESFVGGDPSALILGDNIFHGNDLPALLAGAMAREEGATVFAYHVQDPQRYGVVDFDSGGRALSIEEKPAQPKSNYAVTGLYFYDAQVADFARSLKPSPRGELEITDLNQRYLDQGSLSVEIMGRGYAWLDTGTHESLLDASQFIATLEARQGLKVACPEEIAFIQKWIDAGQLERLIAPLAKNGYGRYLQQVLRERVF</sequence>
<dbReference type="NCBIfam" id="TIGR01207">
    <property type="entry name" value="rmlA"/>
    <property type="match status" value="1"/>
</dbReference>